<reference evidence="2" key="1">
    <citation type="journal article" date="2022" name="Plant J.">
        <title>Strategies of tolerance reflected in two North American maple genomes.</title>
        <authorList>
            <person name="McEvoy S.L."/>
            <person name="Sezen U.U."/>
            <person name="Trouern-Trend A."/>
            <person name="McMahon S.M."/>
            <person name="Schaberg P.G."/>
            <person name="Yang J."/>
            <person name="Wegrzyn J.L."/>
            <person name="Swenson N.G."/>
        </authorList>
    </citation>
    <scope>NUCLEOTIDE SEQUENCE</scope>
    <source>
        <strain evidence="2">NS2018</strain>
    </source>
</reference>
<feature type="compositionally biased region" description="Basic residues" evidence="1">
    <location>
        <begin position="63"/>
        <end position="72"/>
    </location>
</feature>
<feature type="region of interest" description="Disordered" evidence="1">
    <location>
        <begin position="53"/>
        <end position="72"/>
    </location>
</feature>
<evidence type="ECO:0000313" key="2">
    <source>
        <dbReference type="EMBL" id="KAK0572063.1"/>
    </source>
</evidence>
<name>A0AA39RDT9_ACESA</name>
<evidence type="ECO:0000256" key="1">
    <source>
        <dbReference type="SAM" id="MobiDB-lite"/>
    </source>
</evidence>
<dbReference type="AlphaFoldDB" id="A0AA39RDT9"/>
<gene>
    <name evidence="2" type="ORF">LWI29_025603</name>
</gene>
<proteinExistence type="predicted"/>
<reference evidence="2" key="2">
    <citation type="submission" date="2023-06" db="EMBL/GenBank/DDBJ databases">
        <authorList>
            <person name="Swenson N.G."/>
            <person name="Wegrzyn J.L."/>
            <person name="Mcevoy S.L."/>
        </authorList>
    </citation>
    <scope>NUCLEOTIDE SEQUENCE</scope>
    <source>
        <strain evidence="2">NS2018</strain>
        <tissue evidence="2">Leaf</tissue>
    </source>
</reference>
<sequence length="72" mass="7962">MAFALSTSASTSIAFQSLFSSGSSHNHHRLKPSGLVLPRHTWSRSTLAFSRCRNQDPTIKSSSSKKKMRKVV</sequence>
<accession>A0AA39RDT9</accession>
<organism evidence="2 3">
    <name type="scientific">Acer saccharum</name>
    <name type="common">Sugar maple</name>
    <dbReference type="NCBI Taxonomy" id="4024"/>
    <lineage>
        <taxon>Eukaryota</taxon>
        <taxon>Viridiplantae</taxon>
        <taxon>Streptophyta</taxon>
        <taxon>Embryophyta</taxon>
        <taxon>Tracheophyta</taxon>
        <taxon>Spermatophyta</taxon>
        <taxon>Magnoliopsida</taxon>
        <taxon>eudicotyledons</taxon>
        <taxon>Gunneridae</taxon>
        <taxon>Pentapetalae</taxon>
        <taxon>rosids</taxon>
        <taxon>malvids</taxon>
        <taxon>Sapindales</taxon>
        <taxon>Sapindaceae</taxon>
        <taxon>Hippocastanoideae</taxon>
        <taxon>Acereae</taxon>
        <taxon>Acer</taxon>
    </lineage>
</organism>
<protein>
    <submittedName>
        <fullName evidence="2">Uncharacterized protein</fullName>
    </submittedName>
</protein>
<evidence type="ECO:0000313" key="3">
    <source>
        <dbReference type="Proteomes" id="UP001168877"/>
    </source>
</evidence>
<keyword evidence="3" id="KW-1185">Reference proteome</keyword>
<dbReference type="EMBL" id="JAUESC010000388">
    <property type="protein sequence ID" value="KAK0572063.1"/>
    <property type="molecule type" value="Genomic_DNA"/>
</dbReference>
<dbReference type="Proteomes" id="UP001168877">
    <property type="component" value="Unassembled WGS sequence"/>
</dbReference>
<comment type="caution">
    <text evidence="2">The sequence shown here is derived from an EMBL/GenBank/DDBJ whole genome shotgun (WGS) entry which is preliminary data.</text>
</comment>